<keyword evidence="1" id="KW-0812">Transmembrane</keyword>
<sequence length="197" mass="21665">MAIQIARIYRRQQGFSLVEFMLAAMFGLVALAVVGSVFVSGQKLATQRSHELLVLQSVGDALRYIKEDALRAGYNGVLGESVKLSGAVGVIETTSNSLSYVYKTPDNKYEHITFFLEDGKLKTCSKSQNVISSISDVCKAKYSMLDELQVQVMSFEVTKSPLASTKSSLITITLTAAMNNGKYQKTVSTTIKQRNWL</sequence>
<dbReference type="PIRSF" id="PIRSF004525">
    <property type="entry name" value="Pilin_peptidase-dep_B_prd"/>
    <property type="match status" value="1"/>
</dbReference>
<reference evidence="6 7" key="1">
    <citation type="submission" date="2015-12" db="EMBL/GenBank/DDBJ databases">
        <authorList>
            <person name="Tarr C.L."/>
            <person name="Gladney L.M."/>
        </authorList>
    </citation>
    <scope>NUCLEOTIDE SEQUENCE [LARGE SCALE GENOMIC DNA]</scope>
    <source>
        <strain evidence="4 7">1048-83</strain>
        <strain evidence="3">2538-88</strain>
        <strain evidence="6">2756-81</strain>
    </source>
</reference>
<evidence type="ECO:0000313" key="3">
    <source>
        <dbReference type="EMBL" id="KYN81088.1"/>
    </source>
</evidence>
<dbReference type="PROSITE" id="PS00409">
    <property type="entry name" value="PROKAR_NTER_METHYL"/>
    <property type="match status" value="1"/>
</dbReference>
<dbReference type="EMBL" id="LOBR01000116">
    <property type="protein sequence ID" value="KYN81088.1"/>
    <property type="molecule type" value="Genomic_DNA"/>
</dbReference>
<evidence type="ECO:0000256" key="1">
    <source>
        <dbReference type="SAM" id="Phobius"/>
    </source>
</evidence>
<keyword evidence="1" id="KW-0472">Membrane</keyword>
<dbReference type="InterPro" id="IPR012902">
    <property type="entry name" value="N_methyl_site"/>
</dbReference>
<dbReference type="AlphaFoldDB" id="A0A151JJM7"/>
<evidence type="ECO:0000313" key="6">
    <source>
        <dbReference type="Proteomes" id="UP000075349"/>
    </source>
</evidence>
<accession>A0A151KSU6</accession>
<feature type="transmembrane region" description="Helical" evidence="1">
    <location>
        <begin position="20"/>
        <end position="39"/>
    </location>
</feature>
<protein>
    <recommendedName>
        <fullName evidence="8">Pilus assembly protein PilW</fullName>
    </recommendedName>
</protein>
<evidence type="ECO:0000313" key="4">
    <source>
        <dbReference type="EMBL" id="KYN86996.1"/>
    </source>
</evidence>
<comment type="caution">
    <text evidence="2">The sequence shown here is derived from an EMBL/GenBank/DDBJ whole genome shotgun (WGS) entry which is preliminary data.</text>
</comment>
<dbReference type="Proteomes" id="UP000075609">
    <property type="component" value="Unassembled WGS sequence"/>
</dbReference>
<gene>
    <name evidence="4" type="ORF">ATY35_12775</name>
    <name evidence="3" type="ORF">ATY37_07800</name>
    <name evidence="2" type="ORF">AUQ44_12030</name>
</gene>
<evidence type="ECO:0000313" key="5">
    <source>
        <dbReference type="Proteomes" id="UP000075346"/>
    </source>
</evidence>
<dbReference type="Proteomes" id="UP000075349">
    <property type="component" value="Unassembled WGS sequence"/>
</dbReference>
<evidence type="ECO:0000313" key="7">
    <source>
        <dbReference type="Proteomes" id="UP000075609"/>
    </source>
</evidence>
<dbReference type="Proteomes" id="UP000075346">
    <property type="component" value="Unassembled WGS sequence"/>
</dbReference>
<evidence type="ECO:0008006" key="8">
    <source>
        <dbReference type="Google" id="ProtNLM"/>
    </source>
</evidence>
<dbReference type="EMBL" id="LOMK01000001">
    <property type="protein sequence ID" value="KYN25981.1"/>
    <property type="molecule type" value="Genomic_DNA"/>
</dbReference>
<dbReference type="InterPro" id="IPR016419">
    <property type="entry name" value="Prepilin_Pept-dep_B_prd"/>
</dbReference>
<keyword evidence="7" id="KW-1185">Reference proteome</keyword>
<dbReference type="EMBL" id="LOBP01000133">
    <property type="protein sequence ID" value="KYN86996.1"/>
    <property type="molecule type" value="Genomic_DNA"/>
</dbReference>
<name>A0A151JJM7_9VIBR</name>
<reference evidence="2 5" key="2">
    <citation type="submission" date="2015-12" db="EMBL/GenBank/DDBJ databases">
        <authorList>
            <person name="Shamseldin A."/>
            <person name="Moawad H."/>
            <person name="Abd El-Rahim W.M."/>
            <person name="Sadowsky M.J."/>
        </authorList>
    </citation>
    <scope>NUCLEOTIDE SEQUENCE [LARGE SCALE GENOMIC DNA]</scope>
    <source>
        <strain evidence="5">2538-88</strain>
        <strain evidence="2">2756-81</strain>
    </source>
</reference>
<evidence type="ECO:0000313" key="2">
    <source>
        <dbReference type="EMBL" id="KYN25981.1"/>
    </source>
</evidence>
<proteinExistence type="predicted"/>
<accession>A0A151JJM7</accession>
<dbReference type="RefSeq" id="WP_061898222.1">
    <property type="nucleotide sequence ID" value="NZ_CAXYEW010000011.1"/>
</dbReference>
<keyword evidence="1" id="KW-1133">Transmembrane helix</keyword>
<organism evidence="2 6">
    <name type="scientific">Vibrio cidicii</name>
    <dbReference type="NCBI Taxonomy" id="1763883"/>
    <lineage>
        <taxon>Bacteria</taxon>
        <taxon>Pseudomonadati</taxon>
        <taxon>Pseudomonadota</taxon>
        <taxon>Gammaproteobacteria</taxon>
        <taxon>Vibrionales</taxon>
        <taxon>Vibrionaceae</taxon>
        <taxon>Vibrio</taxon>
    </lineage>
</organism>